<dbReference type="OrthoDB" id="10574927at2759"/>
<feature type="region of interest" description="Disordered" evidence="2">
    <location>
        <begin position="206"/>
        <end position="231"/>
    </location>
</feature>
<feature type="region of interest" description="Disordered" evidence="2">
    <location>
        <begin position="249"/>
        <end position="334"/>
    </location>
</feature>
<comment type="caution">
    <text evidence="4">The sequence shown here is derived from an EMBL/GenBank/DDBJ whole genome shotgun (WGS) entry which is preliminary data.</text>
</comment>
<dbReference type="EMBL" id="CACRXK020001976">
    <property type="protein sequence ID" value="CAB3992089.1"/>
    <property type="molecule type" value="Genomic_DNA"/>
</dbReference>
<evidence type="ECO:0000256" key="3">
    <source>
        <dbReference type="SAM" id="Phobius"/>
    </source>
</evidence>
<keyword evidence="3" id="KW-1133">Transmembrane helix</keyword>
<keyword evidence="5" id="KW-1185">Reference proteome</keyword>
<evidence type="ECO:0000256" key="1">
    <source>
        <dbReference type="SAM" id="Coils"/>
    </source>
</evidence>
<feature type="transmembrane region" description="Helical" evidence="3">
    <location>
        <begin position="17"/>
        <end position="34"/>
    </location>
</feature>
<proteinExistence type="predicted"/>
<evidence type="ECO:0000256" key="2">
    <source>
        <dbReference type="SAM" id="MobiDB-lite"/>
    </source>
</evidence>
<dbReference type="AlphaFoldDB" id="A0A7D9DQY8"/>
<protein>
    <submittedName>
        <fullName evidence="4">Uncharacterized protein</fullName>
    </submittedName>
</protein>
<feature type="compositionally biased region" description="Polar residues" evidence="2">
    <location>
        <begin position="249"/>
        <end position="267"/>
    </location>
</feature>
<sequence length="334" mass="37636">MDSNVQTKLPNKRRSKYIIVGLIAVICVLCFQLHRENRAKKELIARKSFLIGKLYECRVASEKINTKYKDKRTQNEKLTKDLAAITASNEDMLKKYDELQTSYHTKTDELQQLQQSADERKNELSALKENYENAMSSVTTMQGKLDDTIKVCEQHKENSRSANITTAQRTRELEICKRGKTVLEQEREDLVASEQDLQKKIAEMGQAKSVRSVDENAGGLHVQQPQEQLNVKSPTAGKLKYAEYVHSLSNQNSDRPAQSTQDQTSRTAVPKTPVEELISSQTQTTPPPKTPTKEVIQVAPSLKRPTTKLTLGASLLRAKGTTRKNPPEIDDSLI</sequence>
<keyword evidence="1" id="KW-0175">Coiled coil</keyword>
<name>A0A7D9DQY8_PARCT</name>
<gene>
    <name evidence="4" type="ORF">PACLA_8A054142</name>
</gene>
<organism evidence="4 5">
    <name type="scientific">Paramuricea clavata</name>
    <name type="common">Red gorgonian</name>
    <name type="synonym">Violescent sea-whip</name>
    <dbReference type="NCBI Taxonomy" id="317549"/>
    <lineage>
        <taxon>Eukaryota</taxon>
        <taxon>Metazoa</taxon>
        <taxon>Cnidaria</taxon>
        <taxon>Anthozoa</taxon>
        <taxon>Octocorallia</taxon>
        <taxon>Malacalcyonacea</taxon>
        <taxon>Plexauridae</taxon>
        <taxon>Paramuricea</taxon>
    </lineage>
</organism>
<feature type="coiled-coil region" evidence="1">
    <location>
        <begin position="96"/>
        <end position="137"/>
    </location>
</feature>
<reference evidence="4" key="1">
    <citation type="submission" date="2020-04" db="EMBL/GenBank/DDBJ databases">
        <authorList>
            <person name="Alioto T."/>
            <person name="Alioto T."/>
            <person name="Gomez Garrido J."/>
        </authorList>
    </citation>
    <scope>NUCLEOTIDE SEQUENCE</scope>
    <source>
        <strain evidence="4">A484AB</strain>
    </source>
</reference>
<evidence type="ECO:0000313" key="5">
    <source>
        <dbReference type="Proteomes" id="UP001152795"/>
    </source>
</evidence>
<evidence type="ECO:0000313" key="4">
    <source>
        <dbReference type="EMBL" id="CAB3992089.1"/>
    </source>
</evidence>
<dbReference type="Proteomes" id="UP001152795">
    <property type="component" value="Unassembled WGS sequence"/>
</dbReference>
<accession>A0A7D9DQY8</accession>
<keyword evidence="3" id="KW-0472">Membrane</keyword>
<keyword evidence="3" id="KW-0812">Transmembrane</keyword>